<dbReference type="Gramene" id="KQK11906">
    <property type="protein sequence ID" value="KQK11906"/>
    <property type="gene ID" value="BRADI_1g00413v3"/>
</dbReference>
<dbReference type="InParanoid" id="A0A0Q3RFB0"/>
<evidence type="ECO:0000313" key="1">
    <source>
        <dbReference type="EMBL" id="KQK11906.2"/>
    </source>
</evidence>
<proteinExistence type="predicted"/>
<dbReference type="OrthoDB" id="691180at2759"/>
<reference evidence="2" key="3">
    <citation type="submission" date="2018-08" db="UniProtKB">
        <authorList>
            <consortium name="EnsemblPlants"/>
        </authorList>
    </citation>
    <scope>IDENTIFICATION</scope>
    <source>
        <strain evidence="2">cv. Bd21</strain>
    </source>
</reference>
<dbReference type="Proteomes" id="UP000008810">
    <property type="component" value="Chromosome 1"/>
</dbReference>
<dbReference type="AlphaFoldDB" id="A0A0Q3RFB0"/>
<evidence type="ECO:0000313" key="2">
    <source>
        <dbReference type="EnsemblPlants" id="KQK11906"/>
    </source>
</evidence>
<keyword evidence="3" id="KW-1185">Reference proteome</keyword>
<accession>A0A0Q3RFB0</accession>
<sequence>MGGGGGGLPIVKDWLQLVDFDPDSWSDFDDVEHWWTTIAFAHESQRKSIASLLMLVTWVLWKERNTGTFNNVSTMPTIIFDKIKLESRTWVLAGAKHLCTLILGG</sequence>
<gene>
    <name evidence="1" type="ORF">BRADI_1g00413v3</name>
</gene>
<evidence type="ECO:0000313" key="3">
    <source>
        <dbReference type="Proteomes" id="UP000008810"/>
    </source>
</evidence>
<dbReference type="EnsemblPlants" id="KQK11906">
    <property type="protein sequence ID" value="KQK11906"/>
    <property type="gene ID" value="BRADI_1g00413v3"/>
</dbReference>
<organism evidence="1">
    <name type="scientific">Brachypodium distachyon</name>
    <name type="common">Purple false brome</name>
    <name type="synonym">Trachynia distachya</name>
    <dbReference type="NCBI Taxonomy" id="15368"/>
    <lineage>
        <taxon>Eukaryota</taxon>
        <taxon>Viridiplantae</taxon>
        <taxon>Streptophyta</taxon>
        <taxon>Embryophyta</taxon>
        <taxon>Tracheophyta</taxon>
        <taxon>Spermatophyta</taxon>
        <taxon>Magnoliopsida</taxon>
        <taxon>Liliopsida</taxon>
        <taxon>Poales</taxon>
        <taxon>Poaceae</taxon>
        <taxon>BOP clade</taxon>
        <taxon>Pooideae</taxon>
        <taxon>Stipodae</taxon>
        <taxon>Brachypodieae</taxon>
        <taxon>Brachypodium</taxon>
    </lineage>
</organism>
<protein>
    <submittedName>
        <fullName evidence="1 2">Uncharacterized protein</fullName>
    </submittedName>
</protein>
<reference evidence="1" key="2">
    <citation type="submission" date="2017-06" db="EMBL/GenBank/DDBJ databases">
        <title>WGS assembly of Brachypodium distachyon.</title>
        <authorList>
            <consortium name="The International Brachypodium Initiative"/>
            <person name="Lucas S."/>
            <person name="Harmon-Smith M."/>
            <person name="Lail K."/>
            <person name="Tice H."/>
            <person name="Grimwood J."/>
            <person name="Bruce D."/>
            <person name="Barry K."/>
            <person name="Shu S."/>
            <person name="Lindquist E."/>
            <person name="Wang M."/>
            <person name="Pitluck S."/>
            <person name="Vogel J.P."/>
            <person name="Garvin D.F."/>
            <person name="Mockler T.C."/>
            <person name="Schmutz J."/>
            <person name="Rokhsar D."/>
            <person name="Bevan M.W."/>
        </authorList>
    </citation>
    <scope>NUCLEOTIDE SEQUENCE</scope>
    <source>
        <strain evidence="1">Bd21</strain>
    </source>
</reference>
<dbReference type="EMBL" id="CM000880">
    <property type="protein sequence ID" value="KQK11906.2"/>
    <property type="molecule type" value="Genomic_DNA"/>
</dbReference>
<reference evidence="1 2" key="1">
    <citation type="journal article" date="2010" name="Nature">
        <title>Genome sequencing and analysis of the model grass Brachypodium distachyon.</title>
        <authorList>
            <consortium name="International Brachypodium Initiative"/>
        </authorList>
    </citation>
    <scope>NUCLEOTIDE SEQUENCE [LARGE SCALE GENOMIC DNA]</scope>
    <source>
        <strain evidence="1 2">Bd21</strain>
    </source>
</reference>
<name>A0A0Q3RFB0_BRADI</name>
<dbReference type="FunCoup" id="A0A0Q3RFB0">
    <property type="interactions" value="244"/>
</dbReference>